<dbReference type="Pfam" id="PF08459">
    <property type="entry name" value="UvrC_RNaseH_dom"/>
    <property type="match status" value="1"/>
</dbReference>
<dbReference type="AlphaFoldDB" id="A0A0G1N670"/>
<keyword evidence="1" id="KW-0963">Cytoplasm</keyword>
<dbReference type="InterPro" id="IPR036876">
    <property type="entry name" value="UVR_dom_sf"/>
</dbReference>
<accession>A0A0G1N670</accession>
<dbReference type="GO" id="GO:0009381">
    <property type="term" value="F:excinuclease ABC activity"/>
    <property type="evidence" value="ECO:0007669"/>
    <property type="project" value="InterPro"/>
</dbReference>
<evidence type="ECO:0000256" key="4">
    <source>
        <dbReference type="ARBA" id="ARBA00022881"/>
    </source>
</evidence>
<dbReference type="Gene3D" id="3.40.1440.10">
    <property type="entry name" value="GIY-YIG endonuclease"/>
    <property type="match status" value="1"/>
</dbReference>
<dbReference type="GO" id="GO:0006289">
    <property type="term" value="P:nucleotide-excision repair"/>
    <property type="evidence" value="ECO:0007669"/>
    <property type="project" value="InterPro"/>
</dbReference>
<dbReference type="PROSITE" id="PS50164">
    <property type="entry name" value="GIY_YIG"/>
    <property type="match status" value="1"/>
</dbReference>
<dbReference type="InterPro" id="IPR047296">
    <property type="entry name" value="GIY-YIG_UvrC_Cho"/>
</dbReference>
<evidence type="ECO:0000256" key="3">
    <source>
        <dbReference type="ARBA" id="ARBA00022769"/>
    </source>
</evidence>
<comment type="caution">
    <text evidence="8">The sequence shown here is derived from an EMBL/GenBank/DDBJ whole genome shotgun (WGS) entry which is preliminary data.</text>
</comment>
<dbReference type="SMART" id="SM00465">
    <property type="entry name" value="GIYc"/>
    <property type="match status" value="1"/>
</dbReference>
<evidence type="ECO:0000259" key="7">
    <source>
        <dbReference type="PROSITE" id="PS50165"/>
    </source>
</evidence>
<reference evidence="8 9" key="1">
    <citation type="journal article" date="2015" name="Nature">
        <title>rRNA introns, odd ribosomes, and small enigmatic genomes across a large radiation of phyla.</title>
        <authorList>
            <person name="Brown C.T."/>
            <person name="Hug L.A."/>
            <person name="Thomas B.C."/>
            <person name="Sharon I."/>
            <person name="Castelle C.J."/>
            <person name="Singh A."/>
            <person name="Wilkins M.J."/>
            <person name="Williams K.H."/>
            <person name="Banfield J.F."/>
        </authorList>
    </citation>
    <scope>NUCLEOTIDE SEQUENCE [LARGE SCALE GENOMIC DNA]</scope>
</reference>
<evidence type="ECO:0000313" key="8">
    <source>
        <dbReference type="EMBL" id="KKU15787.1"/>
    </source>
</evidence>
<dbReference type="GO" id="GO:0009380">
    <property type="term" value="C:excinuclease repair complex"/>
    <property type="evidence" value="ECO:0007669"/>
    <property type="project" value="TreeGrafter"/>
</dbReference>
<dbReference type="InterPro" id="IPR038476">
    <property type="entry name" value="UvrC_RNase_H_dom_sf"/>
</dbReference>
<evidence type="ECO:0000313" key="9">
    <source>
        <dbReference type="Proteomes" id="UP000034727"/>
    </source>
</evidence>
<dbReference type="InterPro" id="IPR050066">
    <property type="entry name" value="UvrABC_protein_C"/>
</dbReference>
<feature type="domain" description="GIY-YIG" evidence="6">
    <location>
        <begin position="20"/>
        <end position="96"/>
    </location>
</feature>
<evidence type="ECO:0000256" key="1">
    <source>
        <dbReference type="ARBA" id="ARBA00022490"/>
    </source>
</evidence>
<sequence length="419" mass="48021">MLAYSYGLGIMNKLYKHIPESSGVYIMKDTLGRILYIGKAVNLKRRVSSYFRARDIRIERLMNRVKSIAYKRTASALEALILEANLIKKHQPEFNILEKDDTSFLYVVITKEEFPRVLTVRGKELRGKESEYGKVFGSFLSSASLKEALRIIRKILPWSTHSATHIKKTISVGKPAKACFEYQIGLCPGTCMGAISRKEYAKNIKNIELILSGRIRKVVTNLREEMKTESNALEFEKAEKAKRHIFSLEHIQDISLISNNAMKRSENVNVPVKKIEGFDISNISGNAAVGAMVVFERDTPKKSEYKRFRIKTVNGPDDTGMMREMLVRRFNHKEWRLPNLILVDGGAGQVNTAREVLEKQNIKIPVVGIAKGAERKKNEFIGTKPKWADEKILIKVRDEAHRFAINYHRKRRNDMFMSK</sequence>
<keyword evidence="3" id="KW-0228">DNA excision</keyword>
<proteinExistence type="predicted"/>
<dbReference type="SUPFAM" id="SSF82771">
    <property type="entry name" value="GIY-YIG endonuclease"/>
    <property type="match status" value="1"/>
</dbReference>
<feature type="domain" description="UvrC family homology region profile" evidence="7">
    <location>
        <begin position="267"/>
        <end position="357"/>
    </location>
</feature>
<name>A0A0G1N670_9BACT</name>
<dbReference type="Gene3D" id="3.30.420.340">
    <property type="entry name" value="UvrC, RNAse H endonuclease domain"/>
    <property type="match status" value="1"/>
</dbReference>
<dbReference type="FunFam" id="3.40.1440.10:FF:000001">
    <property type="entry name" value="UvrABC system protein C"/>
    <property type="match status" value="1"/>
</dbReference>
<dbReference type="Proteomes" id="UP000034727">
    <property type="component" value="Unassembled WGS sequence"/>
</dbReference>
<dbReference type="CDD" id="cd10434">
    <property type="entry name" value="GIY-YIG_UvrC_Cho"/>
    <property type="match status" value="1"/>
</dbReference>
<organism evidence="8 9">
    <name type="scientific">Candidatus Jorgensenbacteria bacterium GW2011_GWA2_45_9</name>
    <dbReference type="NCBI Taxonomy" id="1618663"/>
    <lineage>
        <taxon>Bacteria</taxon>
        <taxon>Candidatus Joergenseniibacteriota</taxon>
    </lineage>
</organism>
<dbReference type="PATRIC" id="fig|1618663.3.peg.108"/>
<dbReference type="PROSITE" id="PS50165">
    <property type="entry name" value="UVRC"/>
    <property type="match status" value="1"/>
</dbReference>
<dbReference type="PANTHER" id="PTHR30562">
    <property type="entry name" value="UVRC/OXIDOREDUCTASE"/>
    <property type="match status" value="1"/>
</dbReference>
<keyword evidence="5" id="KW-0234">DNA repair</keyword>
<evidence type="ECO:0000259" key="6">
    <source>
        <dbReference type="PROSITE" id="PS50164"/>
    </source>
</evidence>
<gene>
    <name evidence="8" type="ORF">UX22_C0003G0012</name>
</gene>
<dbReference type="InterPro" id="IPR001162">
    <property type="entry name" value="UvrC_RNase_H_dom"/>
</dbReference>
<protein>
    <submittedName>
        <fullName evidence="8">Excinuclease ABC subunit C</fullName>
    </submittedName>
</protein>
<keyword evidence="2" id="KW-0227">DNA damage</keyword>
<dbReference type="InterPro" id="IPR000305">
    <property type="entry name" value="GIY-YIG_endonuc"/>
</dbReference>
<dbReference type="EMBL" id="LCLJ01000003">
    <property type="protein sequence ID" value="KKU15787.1"/>
    <property type="molecule type" value="Genomic_DNA"/>
</dbReference>
<dbReference type="PANTHER" id="PTHR30562:SF1">
    <property type="entry name" value="UVRABC SYSTEM PROTEIN C"/>
    <property type="match status" value="1"/>
</dbReference>
<keyword evidence="4" id="KW-0267">Excision nuclease</keyword>
<dbReference type="InterPro" id="IPR035901">
    <property type="entry name" value="GIY-YIG_endonuc_sf"/>
</dbReference>
<evidence type="ECO:0000256" key="2">
    <source>
        <dbReference type="ARBA" id="ARBA00022763"/>
    </source>
</evidence>
<evidence type="ECO:0000256" key="5">
    <source>
        <dbReference type="ARBA" id="ARBA00023204"/>
    </source>
</evidence>
<dbReference type="SUPFAM" id="SSF46600">
    <property type="entry name" value="C-terminal UvrC-binding domain of UvrB"/>
    <property type="match status" value="1"/>
</dbReference>
<dbReference type="Pfam" id="PF01541">
    <property type="entry name" value="GIY-YIG"/>
    <property type="match status" value="1"/>
</dbReference>